<name>A0A2J8R8U9_PONAB</name>
<dbReference type="EMBL" id="NDHI03003729">
    <property type="protein sequence ID" value="PNJ04951.1"/>
    <property type="molecule type" value="Genomic_DNA"/>
</dbReference>
<gene>
    <name evidence="2" type="ORF">CR201_G0052715</name>
</gene>
<feature type="non-terminal residue" evidence="2">
    <location>
        <position position="1"/>
    </location>
</feature>
<dbReference type="PANTHER" id="PTHR23266">
    <property type="entry name" value="IMMUNOGLOBULIN HEAVY CHAIN"/>
    <property type="match status" value="1"/>
</dbReference>
<dbReference type="Gene3D" id="2.60.40.10">
    <property type="entry name" value="Immunoglobulins"/>
    <property type="match status" value="1"/>
</dbReference>
<comment type="caution">
    <text evidence="2">The sequence shown here is derived from an EMBL/GenBank/DDBJ whole genome shotgun (WGS) entry which is preliminary data.</text>
</comment>
<sequence length="35" mass="4030">VMGRFTISRDNAKKSLYLQMNSLIAEDTAVYYCAR</sequence>
<feature type="non-terminal residue" evidence="2">
    <location>
        <position position="35"/>
    </location>
</feature>
<organism evidence="2">
    <name type="scientific">Pongo abelii</name>
    <name type="common">Sumatran orangutan</name>
    <name type="synonym">Pongo pygmaeus abelii</name>
    <dbReference type="NCBI Taxonomy" id="9601"/>
    <lineage>
        <taxon>Eukaryota</taxon>
        <taxon>Metazoa</taxon>
        <taxon>Chordata</taxon>
        <taxon>Craniata</taxon>
        <taxon>Vertebrata</taxon>
        <taxon>Euteleostomi</taxon>
        <taxon>Mammalia</taxon>
        <taxon>Eutheria</taxon>
        <taxon>Euarchontoglires</taxon>
        <taxon>Primates</taxon>
        <taxon>Haplorrhini</taxon>
        <taxon>Catarrhini</taxon>
        <taxon>Hominidae</taxon>
        <taxon>Pongo</taxon>
    </lineage>
</organism>
<proteinExistence type="predicted"/>
<evidence type="ECO:0000256" key="1">
    <source>
        <dbReference type="ARBA" id="ARBA00023319"/>
    </source>
</evidence>
<dbReference type="SUPFAM" id="SSF48726">
    <property type="entry name" value="Immunoglobulin"/>
    <property type="match status" value="1"/>
</dbReference>
<dbReference type="InterPro" id="IPR013783">
    <property type="entry name" value="Ig-like_fold"/>
</dbReference>
<evidence type="ECO:0000313" key="2">
    <source>
        <dbReference type="EMBL" id="PNJ04951.1"/>
    </source>
</evidence>
<accession>A0A2J8R8U9</accession>
<keyword evidence="1" id="KW-0393">Immunoglobulin domain</keyword>
<protein>
    <submittedName>
        <fullName evidence="2">IGHV3-13 isoform 1</fullName>
    </submittedName>
</protein>
<dbReference type="InterPro" id="IPR050199">
    <property type="entry name" value="IgHV"/>
</dbReference>
<dbReference type="AlphaFoldDB" id="A0A2J8R8U9"/>
<dbReference type="InterPro" id="IPR036179">
    <property type="entry name" value="Ig-like_dom_sf"/>
</dbReference>
<reference evidence="2" key="1">
    <citation type="submission" date="2017-12" db="EMBL/GenBank/DDBJ databases">
        <title>High-resolution comparative analysis of great ape genomes.</title>
        <authorList>
            <person name="Pollen A."/>
            <person name="Hastie A."/>
            <person name="Hormozdiari F."/>
            <person name="Dougherty M."/>
            <person name="Liu R."/>
            <person name="Chaisson M."/>
            <person name="Hoppe E."/>
            <person name="Hill C."/>
            <person name="Pang A."/>
            <person name="Hillier L."/>
            <person name="Baker C."/>
            <person name="Armstrong J."/>
            <person name="Shendure J."/>
            <person name="Paten B."/>
            <person name="Wilson R."/>
            <person name="Chao H."/>
            <person name="Schneider V."/>
            <person name="Ventura M."/>
            <person name="Kronenberg Z."/>
            <person name="Murali S."/>
            <person name="Gordon D."/>
            <person name="Cantsilieris S."/>
            <person name="Munson K."/>
            <person name="Nelson B."/>
            <person name="Raja A."/>
            <person name="Underwood J."/>
            <person name="Diekhans M."/>
            <person name="Fiddes I."/>
            <person name="Haussler D."/>
            <person name="Eichler E."/>
        </authorList>
    </citation>
    <scope>NUCLEOTIDE SEQUENCE [LARGE SCALE GENOMIC DNA]</scope>
    <source>
        <strain evidence="2">Susie</strain>
    </source>
</reference>